<dbReference type="Proteomes" id="UP001586593">
    <property type="component" value="Unassembled WGS sequence"/>
</dbReference>
<sequence>MLKKFLIGLNSNACVARTINTYATSQTSQTLGANAKVSPTQVYWLSSGLARGFERTEARLRHLVSKRFALAPTDGVVK</sequence>
<reference evidence="1 2" key="1">
    <citation type="journal article" date="2024" name="Commun. Biol.">
        <title>Comparative genomic analysis of thermophilic fungi reveals convergent evolutionary adaptations and gene losses.</title>
        <authorList>
            <person name="Steindorff A.S."/>
            <person name="Aguilar-Pontes M.V."/>
            <person name="Robinson A.J."/>
            <person name="Andreopoulos B."/>
            <person name="LaButti K."/>
            <person name="Kuo A."/>
            <person name="Mondo S."/>
            <person name="Riley R."/>
            <person name="Otillar R."/>
            <person name="Haridas S."/>
            <person name="Lipzen A."/>
            <person name="Grimwood J."/>
            <person name="Schmutz J."/>
            <person name="Clum A."/>
            <person name="Reid I.D."/>
            <person name="Moisan M.C."/>
            <person name="Butler G."/>
            <person name="Nguyen T.T.M."/>
            <person name="Dewar K."/>
            <person name="Conant G."/>
            <person name="Drula E."/>
            <person name="Henrissat B."/>
            <person name="Hansel C."/>
            <person name="Singer S."/>
            <person name="Hutchinson M.I."/>
            <person name="de Vries R.P."/>
            <person name="Natvig D.O."/>
            <person name="Powell A.J."/>
            <person name="Tsang A."/>
            <person name="Grigoriev I.V."/>
        </authorList>
    </citation>
    <scope>NUCLEOTIDE SEQUENCE [LARGE SCALE GENOMIC DNA]</scope>
    <source>
        <strain evidence="1 2">ATCC 24622</strain>
    </source>
</reference>
<comment type="caution">
    <text evidence="1">The sequence shown here is derived from an EMBL/GenBank/DDBJ whole genome shotgun (WGS) entry which is preliminary data.</text>
</comment>
<proteinExistence type="predicted"/>
<dbReference type="EMBL" id="JAZHXJ010000028">
    <property type="protein sequence ID" value="KAL1880817.1"/>
    <property type="molecule type" value="Genomic_DNA"/>
</dbReference>
<organism evidence="1 2">
    <name type="scientific">Phialemonium thermophilum</name>
    <dbReference type="NCBI Taxonomy" id="223376"/>
    <lineage>
        <taxon>Eukaryota</taxon>
        <taxon>Fungi</taxon>
        <taxon>Dikarya</taxon>
        <taxon>Ascomycota</taxon>
        <taxon>Pezizomycotina</taxon>
        <taxon>Sordariomycetes</taxon>
        <taxon>Sordariomycetidae</taxon>
        <taxon>Cephalothecales</taxon>
        <taxon>Cephalothecaceae</taxon>
        <taxon>Phialemonium</taxon>
    </lineage>
</organism>
<evidence type="ECO:0000313" key="2">
    <source>
        <dbReference type="Proteomes" id="UP001586593"/>
    </source>
</evidence>
<name>A0ABR3XXT8_9PEZI</name>
<evidence type="ECO:0000313" key="1">
    <source>
        <dbReference type="EMBL" id="KAL1880817.1"/>
    </source>
</evidence>
<protein>
    <submittedName>
        <fullName evidence="1">Uncharacterized protein</fullName>
    </submittedName>
</protein>
<accession>A0ABR3XXT8</accession>
<keyword evidence="2" id="KW-1185">Reference proteome</keyword>
<gene>
    <name evidence="1" type="ORF">VTK73DRAFT_4987</name>
</gene>